<evidence type="ECO:0000313" key="3">
    <source>
        <dbReference type="EMBL" id="AJP73944.1"/>
    </source>
</evidence>
<gene>
    <name evidence="3" type="ORF">TS85_22285</name>
</gene>
<feature type="compositionally biased region" description="Basic and acidic residues" evidence="1">
    <location>
        <begin position="43"/>
        <end position="59"/>
    </location>
</feature>
<keyword evidence="2" id="KW-0732">Signal</keyword>
<evidence type="ECO:0000256" key="1">
    <source>
        <dbReference type="SAM" id="MobiDB-lite"/>
    </source>
</evidence>
<dbReference type="KEGG" id="sphi:TS85_22285"/>
<protein>
    <recommendedName>
        <fullName evidence="5">Nuclease</fullName>
    </recommendedName>
</protein>
<sequence>MALLTALICSLVPLGPAHARTIGSAFDPTTTLVVVSPRGPHVRKGERSALRAPSPEDSRYHRFEPATRIVSPLLTVRATPDTATGCPVGHVADDEVPLVACRAGTIGARAPPRG</sequence>
<accession>A0A7U4LGU8</accession>
<name>A0A7U4LGU8_9SPHN</name>
<dbReference type="AlphaFoldDB" id="A0A7U4LGU8"/>
<proteinExistence type="predicted"/>
<feature type="region of interest" description="Disordered" evidence="1">
    <location>
        <begin position="39"/>
        <end position="59"/>
    </location>
</feature>
<evidence type="ECO:0000256" key="2">
    <source>
        <dbReference type="SAM" id="SignalP"/>
    </source>
</evidence>
<evidence type="ECO:0008006" key="5">
    <source>
        <dbReference type="Google" id="ProtNLM"/>
    </source>
</evidence>
<evidence type="ECO:0000313" key="4">
    <source>
        <dbReference type="Proteomes" id="UP000032300"/>
    </source>
</evidence>
<reference evidence="3 4" key="2">
    <citation type="submission" date="2015-02" db="EMBL/GenBank/DDBJ databases">
        <title>The complete genome of Sphingomonas hengshuiensis sp. WHSC-8 isolated from soil of Hengshui Lake.</title>
        <authorList>
            <person name="Wei S."/>
            <person name="Guo J."/>
            <person name="Su C."/>
            <person name="Wu R."/>
            <person name="Zhang Z."/>
            <person name="Liang K."/>
            <person name="Li H."/>
            <person name="Wang T."/>
            <person name="Liu H."/>
            <person name="Zhang C."/>
            <person name="Li Z."/>
            <person name="Wang Q."/>
            <person name="Meng J."/>
        </authorList>
    </citation>
    <scope>NUCLEOTIDE SEQUENCE [LARGE SCALE GENOMIC DNA]</scope>
    <source>
        <strain evidence="3 4">WHSC-8</strain>
    </source>
</reference>
<organism evidence="3 4">
    <name type="scientific">Sphingomonas hengshuiensis</name>
    <dbReference type="NCBI Taxonomy" id="1609977"/>
    <lineage>
        <taxon>Bacteria</taxon>
        <taxon>Pseudomonadati</taxon>
        <taxon>Pseudomonadota</taxon>
        <taxon>Alphaproteobacteria</taxon>
        <taxon>Sphingomonadales</taxon>
        <taxon>Sphingomonadaceae</taxon>
        <taxon>Sphingomonas</taxon>
    </lineage>
</organism>
<feature type="signal peptide" evidence="2">
    <location>
        <begin position="1"/>
        <end position="19"/>
    </location>
</feature>
<dbReference type="Proteomes" id="UP000032300">
    <property type="component" value="Chromosome"/>
</dbReference>
<keyword evidence="4" id="KW-1185">Reference proteome</keyword>
<dbReference type="EMBL" id="CP010836">
    <property type="protein sequence ID" value="AJP73944.1"/>
    <property type="molecule type" value="Genomic_DNA"/>
</dbReference>
<reference evidence="3 4" key="1">
    <citation type="journal article" date="2015" name="Int. J. Syst. Evol. Microbiol.">
        <title>Sphingomonas hengshuiensis sp. nov., isolated from lake wetland.</title>
        <authorList>
            <person name="Wei S."/>
            <person name="Wang T."/>
            <person name="Liu H."/>
            <person name="Zhang C."/>
            <person name="Guo J."/>
            <person name="Wang Q."/>
            <person name="Liang K."/>
            <person name="Zhang Z."/>
        </authorList>
    </citation>
    <scope>NUCLEOTIDE SEQUENCE [LARGE SCALE GENOMIC DNA]</scope>
    <source>
        <strain evidence="3 4">WHSC-8</strain>
    </source>
</reference>
<feature type="chain" id="PRO_5031070675" description="Nuclease" evidence="2">
    <location>
        <begin position="20"/>
        <end position="114"/>
    </location>
</feature>